<comment type="caution">
    <text evidence="3">The sequence shown here is derived from an EMBL/GenBank/DDBJ whole genome shotgun (WGS) entry which is preliminary data.</text>
</comment>
<feature type="compositionally biased region" description="Polar residues" evidence="1">
    <location>
        <begin position="505"/>
        <end position="519"/>
    </location>
</feature>
<keyword evidence="2" id="KW-0812">Transmembrane</keyword>
<name>A0A844ASJ9_9RHOB</name>
<feature type="region of interest" description="Disordered" evidence="1">
    <location>
        <begin position="169"/>
        <end position="215"/>
    </location>
</feature>
<dbReference type="Proteomes" id="UP000436694">
    <property type="component" value="Unassembled WGS sequence"/>
</dbReference>
<gene>
    <name evidence="3" type="ORF">GG681_08630</name>
</gene>
<feature type="compositionally biased region" description="Low complexity" evidence="1">
    <location>
        <begin position="269"/>
        <end position="279"/>
    </location>
</feature>
<protein>
    <recommendedName>
        <fullName evidence="5">Type IV pilus biogenesis</fullName>
    </recommendedName>
</protein>
<evidence type="ECO:0008006" key="5">
    <source>
        <dbReference type="Google" id="ProtNLM"/>
    </source>
</evidence>
<feature type="transmembrane region" description="Helical" evidence="2">
    <location>
        <begin position="440"/>
        <end position="462"/>
    </location>
</feature>
<proteinExistence type="predicted"/>
<feature type="region of interest" description="Disordered" evidence="1">
    <location>
        <begin position="269"/>
        <end position="338"/>
    </location>
</feature>
<organism evidence="3 4">
    <name type="scientific">Tritonibacter aquimaris</name>
    <dbReference type="NCBI Taxonomy" id="2663379"/>
    <lineage>
        <taxon>Bacteria</taxon>
        <taxon>Pseudomonadati</taxon>
        <taxon>Pseudomonadota</taxon>
        <taxon>Alphaproteobacteria</taxon>
        <taxon>Rhodobacterales</taxon>
        <taxon>Paracoccaceae</taxon>
        <taxon>Tritonibacter</taxon>
    </lineage>
</organism>
<keyword evidence="2" id="KW-1133">Transmembrane helix</keyword>
<keyword evidence="2" id="KW-0472">Membrane</keyword>
<feature type="region of interest" description="Disordered" evidence="1">
    <location>
        <begin position="502"/>
        <end position="542"/>
    </location>
</feature>
<evidence type="ECO:0000256" key="1">
    <source>
        <dbReference type="SAM" id="MobiDB-lite"/>
    </source>
</evidence>
<evidence type="ECO:0000313" key="3">
    <source>
        <dbReference type="EMBL" id="MQY42707.1"/>
    </source>
</evidence>
<evidence type="ECO:0000256" key="2">
    <source>
        <dbReference type="SAM" id="Phobius"/>
    </source>
</evidence>
<dbReference type="AlphaFoldDB" id="A0A844ASJ9"/>
<dbReference type="RefSeq" id="WP_153547166.1">
    <property type="nucleotide sequence ID" value="NZ_WIXK01000004.1"/>
</dbReference>
<accession>A0A844ASJ9</accession>
<sequence length="873" mass="90743">MKPDFALSLSSQGITLLLRAAGGWRSIGQVAFDVADLDAALADLRTAGEAYGLPLACKLILPNDQIRYLSVETGEIAPDARRAQAGAAVAEATPYALDELAFDISADGGITHVAAVAHETLEEARGFANAHGFTPTSFVAIPGEQAFLGEPFFGAANADNDVIPDGIAVVDLGPASPPPSPALEEELAPASVQEAPTKAETKPQEPEAPAPSAQATKLEEIASRAAAALARDDLPDHVSATAPTGLPETLDFSAIDTLAERTSDIVTADASAPKASEAAVNTTDATKQKAANEAPEGQTQVGFVSRRANRPDHKPDAPEVTARKTLSPTPAAPPVSAKAPVATKAPALAANKPAVAAKAPVARPQAAKPIAVAPPRAPKASVPATAKPAVLAQIKPKQIAVPANSPEARAAAAAKAAYEKGEEAPATQAKTQTIGGKPRFLGLMLTSLLLIFMAVVAAVAYWSDPADDLIEPALPEARENLSLGAASEDAPALQAEPIEAAPPVETSTSTSAPPDQISSLDPGPDASLETIEPSPETPSLSTTDSAALDLLAEEASPQIDQPADQSDAERALRTSYAATGIWQQPPSLDAAASLQGLDDIYVASIDNAALSHDAIALPNRVGFNSDLIQTALPSPAPADSRFDLDERGLVIATPEGTLNPDGITVYLGRPNKVPPPAPVRPLRAAPVQTSNLALARPRLRPVDLQERAERARFDGRSRAELAKFRPRLRPISLAPPAAPEAIAAEVEETIAALVNEGSAPERSVIPRKRPDTLAKRTEPRSVAAAVTTPRIPSNSSVAREATVRGAINLRELNLIGISGSSRNREALVRLPSGRLKKLKVGDSIDGGRVTAIDEQRLLYQKRGRNHTLRMPNG</sequence>
<keyword evidence="4" id="KW-1185">Reference proteome</keyword>
<evidence type="ECO:0000313" key="4">
    <source>
        <dbReference type="Proteomes" id="UP000436694"/>
    </source>
</evidence>
<dbReference type="EMBL" id="WIXK01000004">
    <property type="protein sequence ID" value="MQY42707.1"/>
    <property type="molecule type" value="Genomic_DNA"/>
</dbReference>
<reference evidence="3 4" key="1">
    <citation type="submission" date="2019-10" db="EMBL/GenBank/DDBJ databases">
        <title>Epibacterium sp. nov., isolated from seawater.</title>
        <authorList>
            <person name="Zhang X."/>
            <person name="Li N."/>
        </authorList>
    </citation>
    <scope>NUCLEOTIDE SEQUENCE [LARGE SCALE GENOMIC DNA]</scope>
    <source>
        <strain evidence="3 4">SM1969</strain>
    </source>
</reference>